<protein>
    <submittedName>
        <fullName evidence="1">Uncharacterized protein</fullName>
    </submittedName>
</protein>
<name>A0A4D6LCZ9_VIGUN</name>
<gene>
    <name evidence="1" type="ORF">DEO72_LG3g985</name>
</gene>
<accession>A0A4D6LCZ9</accession>
<proteinExistence type="predicted"/>
<dbReference type="AlphaFoldDB" id="A0A4D6LCZ9"/>
<dbReference type="EMBL" id="CP039347">
    <property type="protein sequence ID" value="QCD86462.1"/>
    <property type="molecule type" value="Genomic_DNA"/>
</dbReference>
<sequence>MEGSCHGCWCGKKKTELWWPDLMQAAATSGASAPGGGNMVKMEARVFGCVEMKMMTWKNVIGSNSLVEIKSTWHVLVGQF</sequence>
<organism evidence="1 2">
    <name type="scientific">Vigna unguiculata</name>
    <name type="common">Cowpea</name>
    <dbReference type="NCBI Taxonomy" id="3917"/>
    <lineage>
        <taxon>Eukaryota</taxon>
        <taxon>Viridiplantae</taxon>
        <taxon>Streptophyta</taxon>
        <taxon>Embryophyta</taxon>
        <taxon>Tracheophyta</taxon>
        <taxon>Spermatophyta</taxon>
        <taxon>Magnoliopsida</taxon>
        <taxon>eudicotyledons</taxon>
        <taxon>Gunneridae</taxon>
        <taxon>Pentapetalae</taxon>
        <taxon>rosids</taxon>
        <taxon>fabids</taxon>
        <taxon>Fabales</taxon>
        <taxon>Fabaceae</taxon>
        <taxon>Papilionoideae</taxon>
        <taxon>50 kb inversion clade</taxon>
        <taxon>NPAAA clade</taxon>
        <taxon>indigoferoid/millettioid clade</taxon>
        <taxon>Phaseoleae</taxon>
        <taxon>Vigna</taxon>
    </lineage>
</organism>
<reference evidence="1 2" key="1">
    <citation type="submission" date="2019-04" db="EMBL/GenBank/DDBJ databases">
        <title>An improved genome assembly and genetic linkage map for asparagus bean, Vigna unguiculata ssp. sesquipedialis.</title>
        <authorList>
            <person name="Xia Q."/>
            <person name="Zhang R."/>
            <person name="Dong Y."/>
        </authorList>
    </citation>
    <scope>NUCLEOTIDE SEQUENCE [LARGE SCALE GENOMIC DNA]</scope>
    <source>
        <tissue evidence="1">Leaf</tissue>
    </source>
</reference>
<evidence type="ECO:0000313" key="2">
    <source>
        <dbReference type="Proteomes" id="UP000501690"/>
    </source>
</evidence>
<keyword evidence="2" id="KW-1185">Reference proteome</keyword>
<evidence type="ECO:0000313" key="1">
    <source>
        <dbReference type="EMBL" id="QCD86462.1"/>
    </source>
</evidence>
<dbReference type="Proteomes" id="UP000501690">
    <property type="component" value="Linkage Group LG3"/>
</dbReference>